<comment type="caution">
    <text evidence="2">The sequence shown here is derived from an EMBL/GenBank/DDBJ whole genome shotgun (WGS) entry which is preliminary data.</text>
</comment>
<dbReference type="EMBL" id="JABFTP020000144">
    <property type="protein sequence ID" value="KAL3282097.1"/>
    <property type="molecule type" value="Genomic_DNA"/>
</dbReference>
<feature type="compositionally biased region" description="Acidic residues" evidence="1">
    <location>
        <begin position="19"/>
        <end position="44"/>
    </location>
</feature>
<accession>A0ABD2NTP0</accession>
<feature type="region of interest" description="Disordered" evidence="1">
    <location>
        <begin position="1"/>
        <end position="45"/>
    </location>
</feature>
<dbReference type="AlphaFoldDB" id="A0ABD2NTP0"/>
<dbReference type="Proteomes" id="UP001516400">
    <property type="component" value="Unassembled WGS sequence"/>
</dbReference>
<evidence type="ECO:0000313" key="3">
    <source>
        <dbReference type="Proteomes" id="UP001516400"/>
    </source>
</evidence>
<organism evidence="2 3">
    <name type="scientific">Cryptolaemus montrouzieri</name>
    <dbReference type="NCBI Taxonomy" id="559131"/>
    <lineage>
        <taxon>Eukaryota</taxon>
        <taxon>Metazoa</taxon>
        <taxon>Ecdysozoa</taxon>
        <taxon>Arthropoda</taxon>
        <taxon>Hexapoda</taxon>
        <taxon>Insecta</taxon>
        <taxon>Pterygota</taxon>
        <taxon>Neoptera</taxon>
        <taxon>Endopterygota</taxon>
        <taxon>Coleoptera</taxon>
        <taxon>Polyphaga</taxon>
        <taxon>Cucujiformia</taxon>
        <taxon>Coccinelloidea</taxon>
        <taxon>Coccinellidae</taxon>
        <taxon>Scymninae</taxon>
        <taxon>Scymnini</taxon>
        <taxon>Cryptolaemus</taxon>
    </lineage>
</organism>
<evidence type="ECO:0000256" key="1">
    <source>
        <dbReference type="SAM" id="MobiDB-lite"/>
    </source>
</evidence>
<name>A0ABD2NTP0_9CUCU</name>
<protein>
    <submittedName>
        <fullName evidence="2">Uncharacterized protein</fullName>
    </submittedName>
</protein>
<reference evidence="2 3" key="1">
    <citation type="journal article" date="2021" name="BMC Biol.">
        <title>Horizontally acquired antibacterial genes associated with adaptive radiation of ladybird beetles.</title>
        <authorList>
            <person name="Li H.S."/>
            <person name="Tang X.F."/>
            <person name="Huang Y.H."/>
            <person name="Xu Z.Y."/>
            <person name="Chen M.L."/>
            <person name="Du X.Y."/>
            <person name="Qiu B.Y."/>
            <person name="Chen P.T."/>
            <person name="Zhang W."/>
            <person name="Slipinski A."/>
            <person name="Escalona H.E."/>
            <person name="Waterhouse R.M."/>
            <person name="Zwick A."/>
            <person name="Pang H."/>
        </authorList>
    </citation>
    <scope>NUCLEOTIDE SEQUENCE [LARGE SCALE GENOMIC DNA]</scope>
    <source>
        <strain evidence="2">SYSU2018</strain>
    </source>
</reference>
<sequence length="102" mass="11873">MLEKELQKKKKSKCKDTLFDDTDDNDEEPLQLVQDESDVSESDSFDEKVYGDDDNLTHLIKKDFECLDVRFSSSFRKKPIRMFVTIFARGNGKFLITPLVNC</sequence>
<gene>
    <name evidence="2" type="ORF">HHI36_005295</name>
</gene>
<evidence type="ECO:0000313" key="2">
    <source>
        <dbReference type="EMBL" id="KAL3282097.1"/>
    </source>
</evidence>
<proteinExistence type="predicted"/>
<keyword evidence="3" id="KW-1185">Reference proteome</keyword>